<accession>A0A5P8NKA5</accession>
<dbReference type="EMBL" id="MN450150">
    <property type="protein sequence ID" value="QFR42368.1"/>
    <property type="molecule type" value="Genomic_DNA"/>
</dbReference>
<name>A0A5P8NKA5_9CAUD</name>
<evidence type="ECO:0000313" key="2">
    <source>
        <dbReference type="Proteomes" id="UP000327119"/>
    </source>
</evidence>
<reference evidence="1 2" key="1">
    <citation type="submission" date="2019-09" db="EMBL/GenBank/DDBJ databases">
        <title>Isolation and characterization of vB_PagP-SK1, a T7-like phage infecting Pantoea agglomerans.</title>
        <authorList>
            <person name="McDougall D.L."/>
            <person name="Soutar C.D."/>
            <person name="Perry B.J."/>
            <person name="Brown C."/>
            <person name="Alexander D."/>
            <person name="Yost C.K."/>
            <person name="Stavrinides J."/>
        </authorList>
    </citation>
    <scope>NUCLEOTIDE SEQUENCE [LARGE SCALE GENOMIC DNA]</scope>
</reference>
<protein>
    <submittedName>
        <fullName evidence="1">Uncharacterized protein</fullName>
    </submittedName>
</protein>
<organism evidence="1 2">
    <name type="scientific">Pantoea phage vB_PagP-SK1</name>
    <dbReference type="NCBI Taxonomy" id="2653646"/>
    <lineage>
        <taxon>Viruses</taxon>
        <taxon>Duplodnaviria</taxon>
        <taxon>Heunggongvirae</taxon>
        <taxon>Uroviricota</taxon>
        <taxon>Caudoviricetes</taxon>
        <taxon>Autographivirales</taxon>
        <taxon>Autotranscriptaviridae</taxon>
        <taxon>Studiervirinae</taxon>
        <taxon>Elunavirus</taxon>
        <taxon>Elunavirus PagPSK1</taxon>
    </lineage>
</organism>
<keyword evidence="2" id="KW-1185">Reference proteome</keyword>
<sequence>MREHVEVILTDLRLHLNLAVDSHVIVGIPPVVIRDGPFLTNHAALIGAHSGEAFDNHIGNFEASGCVATVVLVEISTLHLGHIVEVGREVLW</sequence>
<evidence type="ECO:0000313" key="1">
    <source>
        <dbReference type="EMBL" id="QFR42368.1"/>
    </source>
</evidence>
<proteinExistence type="predicted"/>
<dbReference type="Proteomes" id="UP000327119">
    <property type="component" value="Segment"/>
</dbReference>